<feature type="binding site" evidence="8">
    <location>
        <position position="66"/>
    </location>
    <ligand>
        <name>beta-alanine</name>
        <dbReference type="ChEBI" id="CHEBI:57966"/>
    </ligand>
</feature>
<accession>H1FXH9</accession>
<feature type="binding site" evidence="8">
    <location>
        <begin position="152"/>
        <end position="155"/>
    </location>
    <ligand>
        <name>ATP</name>
        <dbReference type="ChEBI" id="CHEBI:30616"/>
    </ligand>
</feature>
<dbReference type="NCBIfam" id="TIGR00018">
    <property type="entry name" value="panC"/>
    <property type="match status" value="1"/>
</dbReference>
<dbReference type="RefSeq" id="WP_008340757.1">
    <property type="nucleotide sequence ID" value="NZ_AFRZ01000001.1"/>
</dbReference>
<dbReference type="STRING" id="929558.SMGD1_0884"/>
<protein>
    <recommendedName>
        <fullName evidence="8">Pantothenate synthetase</fullName>
        <shortName evidence="8">PS</shortName>
        <ecNumber evidence="8">6.3.2.1</ecNumber>
    </recommendedName>
    <alternativeName>
        <fullName evidence="8">Pantoate--beta-alanine ligase</fullName>
    </alternativeName>
    <alternativeName>
        <fullName evidence="8">Pantoate-activating enzyme</fullName>
    </alternativeName>
</protein>
<comment type="catalytic activity">
    <reaction evidence="7 8">
        <text>(R)-pantoate + beta-alanine + ATP = (R)-pantothenate + AMP + diphosphate + H(+)</text>
        <dbReference type="Rhea" id="RHEA:10912"/>
        <dbReference type="ChEBI" id="CHEBI:15378"/>
        <dbReference type="ChEBI" id="CHEBI:15980"/>
        <dbReference type="ChEBI" id="CHEBI:29032"/>
        <dbReference type="ChEBI" id="CHEBI:30616"/>
        <dbReference type="ChEBI" id="CHEBI:33019"/>
        <dbReference type="ChEBI" id="CHEBI:57966"/>
        <dbReference type="ChEBI" id="CHEBI:456215"/>
        <dbReference type="EC" id="6.3.2.1"/>
    </reaction>
</comment>
<dbReference type="HAMAP" id="MF_00158">
    <property type="entry name" value="PanC"/>
    <property type="match status" value="1"/>
</dbReference>
<feature type="binding site" evidence="8">
    <location>
        <position position="181"/>
    </location>
    <ligand>
        <name>ATP</name>
        <dbReference type="ChEBI" id="CHEBI:30616"/>
    </ligand>
</feature>
<dbReference type="InterPro" id="IPR014729">
    <property type="entry name" value="Rossmann-like_a/b/a_fold"/>
</dbReference>
<comment type="subcellular location">
    <subcellularLocation>
        <location evidence="8">Cytoplasm</location>
    </subcellularLocation>
</comment>
<dbReference type="Gene3D" id="3.40.50.620">
    <property type="entry name" value="HUPs"/>
    <property type="match status" value="1"/>
</dbReference>
<name>H1FXH9_SULGG</name>
<feature type="binding site" evidence="8">
    <location>
        <begin position="189"/>
        <end position="192"/>
    </location>
    <ligand>
        <name>ATP</name>
        <dbReference type="ChEBI" id="CHEBI:30616"/>
    </ligand>
</feature>
<evidence type="ECO:0000256" key="1">
    <source>
        <dbReference type="ARBA" id="ARBA00004990"/>
    </source>
</evidence>
<dbReference type="PATRIC" id="fig|929558.5.peg.882"/>
<evidence type="ECO:0000256" key="6">
    <source>
        <dbReference type="ARBA" id="ARBA00022840"/>
    </source>
</evidence>
<dbReference type="eggNOG" id="COG0414">
    <property type="taxonomic scope" value="Bacteria"/>
</dbReference>
<gene>
    <name evidence="8 9" type="primary">panC</name>
    <name evidence="9" type="ORF">SMGD1_0884</name>
</gene>
<comment type="pathway">
    <text evidence="1 8">Cofactor biosynthesis; (R)-pantothenate biosynthesis; (R)-pantothenate from (R)-pantoate and beta-alanine: step 1/1.</text>
</comment>
<dbReference type="EMBL" id="AFRZ01000001">
    <property type="protein sequence ID" value="EHP29411.1"/>
    <property type="molecule type" value="Genomic_DNA"/>
</dbReference>
<reference evidence="9 10" key="1">
    <citation type="journal article" date="2012" name="Proc. Natl. Acad. Sci. U.S.A.">
        <title>Genome and physiology of a model Epsilonproteobacterium responsible for sulfide detoxification in marine oxygen depletion zones.</title>
        <authorList>
            <person name="Grote J."/>
            <person name="Schott T."/>
            <person name="Bruckner C.G."/>
            <person name="Glockner F.O."/>
            <person name="Jost G."/>
            <person name="Teeling H."/>
            <person name="Labrenz M."/>
            <person name="Jurgens K."/>
        </authorList>
    </citation>
    <scope>NUCLEOTIDE SEQUENCE [LARGE SCALE GENOMIC DNA]</scope>
    <source>
        <strain evidence="9 10">GD1</strain>
    </source>
</reference>
<evidence type="ECO:0000313" key="10">
    <source>
        <dbReference type="Proteomes" id="UP000006431"/>
    </source>
</evidence>
<dbReference type="Proteomes" id="UP000006431">
    <property type="component" value="Unassembled WGS sequence"/>
</dbReference>
<keyword evidence="5 8" id="KW-0547">Nucleotide-binding</keyword>
<comment type="subunit">
    <text evidence="8">Homodimer.</text>
</comment>
<dbReference type="GO" id="GO:0015940">
    <property type="term" value="P:pantothenate biosynthetic process"/>
    <property type="evidence" value="ECO:0007669"/>
    <property type="project" value="UniProtKB-UniRule"/>
</dbReference>
<feature type="binding site" evidence="8">
    <location>
        <position position="158"/>
    </location>
    <ligand>
        <name>(R)-pantoate</name>
        <dbReference type="ChEBI" id="CHEBI:15980"/>
    </ligand>
</feature>
<evidence type="ECO:0000256" key="4">
    <source>
        <dbReference type="ARBA" id="ARBA00022655"/>
    </source>
</evidence>
<keyword evidence="6 8" id="KW-0067">ATP-binding</keyword>
<keyword evidence="10" id="KW-1185">Reference proteome</keyword>
<dbReference type="CDD" id="cd00560">
    <property type="entry name" value="PanC"/>
    <property type="match status" value="1"/>
</dbReference>
<comment type="similarity">
    <text evidence="2 8">Belongs to the pantothenate synthetase family.</text>
</comment>
<comment type="miscellaneous">
    <text evidence="8">The reaction proceeds by a bi uni uni bi ping pong mechanism.</text>
</comment>
<dbReference type="GO" id="GO:0005524">
    <property type="term" value="F:ATP binding"/>
    <property type="evidence" value="ECO:0007669"/>
    <property type="project" value="UniProtKB-KW"/>
</dbReference>
<dbReference type="GO" id="GO:0005829">
    <property type="term" value="C:cytosol"/>
    <property type="evidence" value="ECO:0007669"/>
    <property type="project" value="TreeGrafter"/>
</dbReference>
<keyword evidence="3 8" id="KW-0436">Ligase</keyword>
<proteinExistence type="inferred from homology"/>
<dbReference type="GO" id="GO:0004592">
    <property type="term" value="F:pantoate-beta-alanine ligase activity"/>
    <property type="evidence" value="ECO:0007669"/>
    <property type="project" value="UniProtKB-UniRule"/>
</dbReference>
<feature type="active site" description="Proton donor" evidence="8">
    <location>
        <position position="42"/>
    </location>
</feature>
<dbReference type="SUPFAM" id="SSF52374">
    <property type="entry name" value="Nucleotidylyl transferase"/>
    <property type="match status" value="1"/>
</dbReference>
<dbReference type="InterPro" id="IPR003721">
    <property type="entry name" value="Pantoate_ligase"/>
</dbReference>
<feature type="binding site" evidence="8">
    <location>
        <position position="66"/>
    </location>
    <ligand>
        <name>(R)-pantoate</name>
        <dbReference type="ChEBI" id="CHEBI:15980"/>
    </ligand>
</feature>
<dbReference type="AlphaFoldDB" id="H1FXH9"/>
<keyword evidence="4 8" id="KW-0566">Pantothenate biosynthesis</keyword>
<dbReference type="NCBIfam" id="TIGR00125">
    <property type="entry name" value="cyt_tran_rel"/>
    <property type="match status" value="1"/>
</dbReference>
<evidence type="ECO:0000313" key="9">
    <source>
        <dbReference type="EMBL" id="EHP29411.1"/>
    </source>
</evidence>
<dbReference type="PANTHER" id="PTHR21299:SF1">
    <property type="entry name" value="PANTOATE--BETA-ALANINE LIGASE"/>
    <property type="match status" value="1"/>
</dbReference>
<evidence type="ECO:0000256" key="3">
    <source>
        <dbReference type="ARBA" id="ARBA00022598"/>
    </source>
</evidence>
<dbReference type="InterPro" id="IPR004821">
    <property type="entry name" value="Cyt_trans-like"/>
</dbReference>
<comment type="function">
    <text evidence="8">Catalyzes the condensation of pantoate with beta-alanine in an ATP-dependent reaction via a pantoyl-adenylate intermediate.</text>
</comment>
<evidence type="ECO:0000256" key="2">
    <source>
        <dbReference type="ARBA" id="ARBA00009256"/>
    </source>
</evidence>
<dbReference type="InterPro" id="IPR042176">
    <property type="entry name" value="Pantoate_ligase_C"/>
</dbReference>
<dbReference type="EC" id="6.3.2.1" evidence="8"/>
<dbReference type="Pfam" id="PF02569">
    <property type="entry name" value="Pantoate_ligase"/>
    <property type="match status" value="1"/>
</dbReference>
<feature type="binding site" evidence="8">
    <location>
        <begin position="35"/>
        <end position="42"/>
    </location>
    <ligand>
        <name>ATP</name>
        <dbReference type="ChEBI" id="CHEBI:30616"/>
    </ligand>
</feature>
<evidence type="ECO:0000256" key="7">
    <source>
        <dbReference type="ARBA" id="ARBA00048258"/>
    </source>
</evidence>
<dbReference type="UniPathway" id="UPA00028">
    <property type="reaction ID" value="UER00005"/>
</dbReference>
<evidence type="ECO:0000256" key="8">
    <source>
        <dbReference type="HAMAP-Rule" id="MF_00158"/>
    </source>
</evidence>
<dbReference type="PANTHER" id="PTHR21299">
    <property type="entry name" value="CYTIDYLATE KINASE/PANTOATE-BETA-ALANINE LIGASE"/>
    <property type="match status" value="1"/>
</dbReference>
<dbReference type="HOGENOM" id="CLU_047148_0_0_7"/>
<evidence type="ECO:0000256" key="5">
    <source>
        <dbReference type="ARBA" id="ARBA00022741"/>
    </source>
</evidence>
<dbReference type="Gene3D" id="3.30.1300.10">
    <property type="entry name" value="Pantoate-beta-alanine ligase, C-terminal domain"/>
    <property type="match status" value="1"/>
</dbReference>
<comment type="caution">
    <text evidence="9">The sequence shown here is derived from an EMBL/GenBank/DDBJ whole genome shotgun (WGS) entry which is preliminary data.</text>
</comment>
<keyword evidence="8" id="KW-0963">Cytoplasm</keyword>
<sequence>MKIISTPLELKEYLKNYDKTVGFQGNRSVGFVPTMGALHEGHITLIKEARKANEIVIVSIFVNPTQFLKGEDLDKYPRKDEADKKICELSGVDILFFPNATDIYDSDEVSILAPNVRGFVLEGTSRPSHFNGVLTVVMKLLNIVNPTKAYFGKKDAQQLNLISLMVKQFFMSVEIVAVDTVRENDGLALSSRNVYLSKEERKEALKISSSLHIAAKMLSSGIVDVKEIIKKMREILSPLEISYVEILNRDFEIIKEVEIGNTVILVEAKVGNTRLLDNIWL</sequence>
<organism evidence="9 10">
    <name type="scientific">Sulfurimonas gotlandica (strain DSM 19862 / JCM 16533 / GD1)</name>
    <dbReference type="NCBI Taxonomy" id="929558"/>
    <lineage>
        <taxon>Bacteria</taxon>
        <taxon>Pseudomonadati</taxon>
        <taxon>Campylobacterota</taxon>
        <taxon>Epsilonproteobacteria</taxon>
        <taxon>Campylobacterales</taxon>
        <taxon>Sulfurimonadaceae</taxon>
        <taxon>Sulfurimonas</taxon>
    </lineage>
</organism>
<dbReference type="OrthoDB" id="9773087at2"/>